<reference evidence="2 3" key="1">
    <citation type="submission" date="2023-01" db="EMBL/GenBank/DDBJ databases">
        <authorList>
            <person name="Kreplak J."/>
        </authorList>
    </citation>
    <scope>NUCLEOTIDE SEQUENCE [LARGE SCALE GENOMIC DNA]</scope>
</reference>
<gene>
    <name evidence="2" type="ORF">VFH_V056440</name>
</gene>
<evidence type="ECO:0000313" key="3">
    <source>
        <dbReference type="Proteomes" id="UP001157006"/>
    </source>
</evidence>
<evidence type="ECO:0000256" key="1">
    <source>
        <dbReference type="SAM" id="MobiDB-lite"/>
    </source>
</evidence>
<feature type="compositionally biased region" description="Basic residues" evidence="1">
    <location>
        <begin position="7"/>
        <end position="16"/>
    </location>
</feature>
<dbReference type="Proteomes" id="UP001157006">
    <property type="component" value="Chromosome 5"/>
</dbReference>
<name>A0AAV1AU84_VICFA</name>
<proteinExistence type="predicted"/>
<organism evidence="2 3">
    <name type="scientific">Vicia faba</name>
    <name type="common">Broad bean</name>
    <name type="synonym">Faba vulgaris</name>
    <dbReference type="NCBI Taxonomy" id="3906"/>
    <lineage>
        <taxon>Eukaryota</taxon>
        <taxon>Viridiplantae</taxon>
        <taxon>Streptophyta</taxon>
        <taxon>Embryophyta</taxon>
        <taxon>Tracheophyta</taxon>
        <taxon>Spermatophyta</taxon>
        <taxon>Magnoliopsida</taxon>
        <taxon>eudicotyledons</taxon>
        <taxon>Gunneridae</taxon>
        <taxon>Pentapetalae</taxon>
        <taxon>rosids</taxon>
        <taxon>fabids</taxon>
        <taxon>Fabales</taxon>
        <taxon>Fabaceae</taxon>
        <taxon>Papilionoideae</taxon>
        <taxon>50 kb inversion clade</taxon>
        <taxon>NPAAA clade</taxon>
        <taxon>Hologalegina</taxon>
        <taxon>IRL clade</taxon>
        <taxon>Fabeae</taxon>
        <taxon>Vicia</taxon>
    </lineage>
</organism>
<keyword evidence="3" id="KW-1185">Reference proteome</keyword>
<accession>A0AAV1AU84</accession>
<feature type="region of interest" description="Disordered" evidence="1">
    <location>
        <begin position="1"/>
        <end position="48"/>
    </location>
</feature>
<dbReference type="EMBL" id="OX451740">
    <property type="protein sequence ID" value="CAI8612898.1"/>
    <property type="molecule type" value="Genomic_DNA"/>
</dbReference>
<feature type="compositionally biased region" description="Polar residues" evidence="1">
    <location>
        <begin position="37"/>
        <end position="48"/>
    </location>
</feature>
<protein>
    <submittedName>
        <fullName evidence="2">Uncharacterized protein</fullName>
    </submittedName>
</protein>
<dbReference type="AlphaFoldDB" id="A0AAV1AU84"/>
<sequence>MIQATTKTKKAHKKKKTLDANVEQPAANVEQPAINVEQPSTNVESATQASGLDKYYDWDDETLEAFMSNDKVKRMIPKNKVKKNDDLTCARSKSDKLRKLKTRDIVGPGKEPDDPLVIIEEETTVYVLGGAKTSKSWADIRKGLTR</sequence>
<evidence type="ECO:0000313" key="2">
    <source>
        <dbReference type="EMBL" id="CAI8612898.1"/>
    </source>
</evidence>